<keyword evidence="5" id="KW-1003">Cell membrane</keyword>
<dbReference type="Gene3D" id="3.40.50.300">
    <property type="entry name" value="P-loop containing nucleotide triphosphate hydrolases"/>
    <property type="match status" value="1"/>
</dbReference>
<sequence>MSFVVDQVRRIDSQLDRLQLATRPGQSFLISSEDAHDPAKAARIAQLQSLIKLLSTTASSKSSLVSTYTIKSVLDEADFSSSCSTCSHLFNEGEEFEDHAQGGDISYEHELEWLLLSKATTQVYGAVLSTILQQTIPLEDDIWYWDDVLSTYRYAGLYSIQTSPIRLWSWSKDIYHDVRSKGGQLANGWRQFYGLVKDAVQERSISDIQRRVVSPLALVRNEGRRKRTALRQIRLVNANALGILLGEGLSNESMHEDGIQSPGRLGSQDTRHRWKSTVAKSIALMDAVVLNVSNSDLTVDKLDDAVAIATQDDPYYELHEPSGERTATSLKPADVAIRLQSLLRNTLPNYQSNFNAAVKKNGRPSALIRYWLPTVVLLVSSTTILRITVNRKEEIFNWLREFGQTVFDFWSNWVVEPTKKIIGTIRHDEGSEVSILSKHSLEGDRASLERMVVDFAVANPDGPALNTSQIADIRAKVREGDLTPILKAYEKDIQSPVKGAIMGNLVSALLIQVQKTKVDVEVAMSGIDSILKSQELLFGFIGLTPGVLVTIGMYRWLGGVFSARRGVQQWAKEGQLLLILRNIDRILVGATPTEFGEISYKDHGLLLCEVHLLRQAASGILPRRIFHDFLQEIDELVDVRSGLERQQKVVERISEDSFTPSFITTIGIDFKIRTIELDGKRVKLQIWDTAGQERFRTITTAYYRGAMGILLVYDVTDERSFNNIRTWFSNVEQHATEGVNKILIGNKCDWEEKRQISTERGQALADELGIPFLEVSAKSNINVDTAFYSLAADIKKRLIDSARTDQQTTNRVDVGDNTAGSGGMGGKCC</sequence>
<evidence type="ECO:0000256" key="13">
    <source>
        <dbReference type="ARBA" id="ARBA00023288"/>
    </source>
</evidence>
<dbReference type="SMART" id="SM00173">
    <property type="entry name" value="RAS"/>
    <property type="match status" value="1"/>
</dbReference>
<dbReference type="PRINTS" id="PR00449">
    <property type="entry name" value="RASTRNSFRMNG"/>
</dbReference>
<keyword evidence="10" id="KW-0496">Mitochondrion</keyword>
<dbReference type="CDD" id="cd01867">
    <property type="entry name" value="Rab8_Rab10_Rab13_like"/>
    <property type="match status" value="1"/>
</dbReference>
<dbReference type="InterPro" id="IPR005225">
    <property type="entry name" value="Small_GTP-bd"/>
</dbReference>
<evidence type="ECO:0000256" key="5">
    <source>
        <dbReference type="ARBA" id="ARBA00022475"/>
    </source>
</evidence>
<keyword evidence="7" id="KW-0547">Nucleotide-binding</keyword>
<comment type="subcellular location">
    <subcellularLocation>
        <location evidence="2">Cell membrane</location>
        <topology evidence="2">Lipid-anchor</topology>
        <orientation evidence="2">Cytoplasmic side</orientation>
    </subcellularLocation>
    <subcellularLocation>
        <location evidence="1">Mitochondrion membrane</location>
        <topology evidence="1">Multi-pass membrane protein</topology>
    </subcellularLocation>
</comment>
<dbReference type="SUPFAM" id="SSF52540">
    <property type="entry name" value="P-loop containing nucleoside triphosphate hydrolases"/>
    <property type="match status" value="1"/>
</dbReference>
<evidence type="ECO:0000256" key="9">
    <source>
        <dbReference type="ARBA" id="ARBA00022989"/>
    </source>
</evidence>
<protein>
    <submittedName>
        <fullName evidence="16">NCA2-domain-containing protein</fullName>
    </submittedName>
</protein>
<dbReference type="InterPro" id="IPR013946">
    <property type="entry name" value="NCA2-like"/>
</dbReference>
<evidence type="ECO:0000256" key="1">
    <source>
        <dbReference type="ARBA" id="ARBA00004225"/>
    </source>
</evidence>
<dbReference type="GO" id="GO:0003924">
    <property type="term" value="F:GTPase activity"/>
    <property type="evidence" value="ECO:0007669"/>
    <property type="project" value="InterPro"/>
</dbReference>
<dbReference type="InterPro" id="IPR001806">
    <property type="entry name" value="Small_GTPase"/>
</dbReference>
<evidence type="ECO:0000256" key="4">
    <source>
        <dbReference type="ARBA" id="ARBA00022448"/>
    </source>
</evidence>
<dbReference type="InterPro" id="IPR027417">
    <property type="entry name" value="P-loop_NTPase"/>
</dbReference>
<dbReference type="NCBIfam" id="TIGR00231">
    <property type="entry name" value="small_GTP"/>
    <property type="match status" value="1"/>
</dbReference>
<dbReference type="Proteomes" id="UP000799428">
    <property type="component" value="Unassembled WGS sequence"/>
</dbReference>
<reference evidence="16" key="1">
    <citation type="journal article" date="2020" name="Stud. Mycol.">
        <title>101 Dothideomycetes genomes: a test case for predicting lifestyles and emergence of pathogens.</title>
        <authorList>
            <person name="Haridas S."/>
            <person name="Albert R."/>
            <person name="Binder M."/>
            <person name="Bloem J."/>
            <person name="Labutti K."/>
            <person name="Salamov A."/>
            <person name="Andreopoulos B."/>
            <person name="Baker S."/>
            <person name="Barry K."/>
            <person name="Bills G."/>
            <person name="Bluhm B."/>
            <person name="Cannon C."/>
            <person name="Castanera R."/>
            <person name="Culley D."/>
            <person name="Daum C."/>
            <person name="Ezra D."/>
            <person name="Gonzalez J."/>
            <person name="Henrissat B."/>
            <person name="Kuo A."/>
            <person name="Liang C."/>
            <person name="Lipzen A."/>
            <person name="Lutzoni F."/>
            <person name="Magnuson J."/>
            <person name="Mondo S."/>
            <person name="Nolan M."/>
            <person name="Ohm R."/>
            <person name="Pangilinan J."/>
            <person name="Park H.-J."/>
            <person name="Ramirez L."/>
            <person name="Alfaro M."/>
            <person name="Sun H."/>
            <person name="Tritt A."/>
            <person name="Yoshinaga Y."/>
            <person name="Zwiers L.-H."/>
            <person name="Turgeon B."/>
            <person name="Goodwin S."/>
            <person name="Spatafora J."/>
            <person name="Crous P."/>
            <person name="Grigoriev I."/>
        </authorList>
    </citation>
    <scope>NUCLEOTIDE SEQUENCE</scope>
    <source>
        <strain evidence="16">CBS 279.74</strain>
    </source>
</reference>
<evidence type="ECO:0000313" key="16">
    <source>
        <dbReference type="EMBL" id="KAF2712360.1"/>
    </source>
</evidence>
<comment type="function">
    <text evidence="15">Protein transport. Probably involved in vesicular traffic.</text>
</comment>
<keyword evidence="8" id="KW-0653">Protein transport</keyword>
<evidence type="ECO:0000256" key="8">
    <source>
        <dbReference type="ARBA" id="ARBA00022927"/>
    </source>
</evidence>
<proteinExistence type="inferred from homology"/>
<dbReference type="SMART" id="SM00174">
    <property type="entry name" value="RHO"/>
    <property type="match status" value="1"/>
</dbReference>
<gene>
    <name evidence="16" type="ORF">K504DRAFT_474746</name>
</gene>
<dbReference type="AlphaFoldDB" id="A0A6G1KHV3"/>
<dbReference type="PANTHER" id="PTHR28234">
    <property type="entry name" value="NUCLEAR CONTROL OF ATPASE PROTEIN 2"/>
    <property type="match status" value="1"/>
</dbReference>
<keyword evidence="17" id="KW-1185">Reference proteome</keyword>
<evidence type="ECO:0000256" key="14">
    <source>
        <dbReference type="ARBA" id="ARBA00023289"/>
    </source>
</evidence>
<dbReference type="FunFam" id="3.40.50.300:FF:000363">
    <property type="entry name" value="Secretion related GTPase srgA"/>
    <property type="match status" value="1"/>
</dbReference>
<dbReference type="GO" id="GO:0015031">
    <property type="term" value="P:protein transport"/>
    <property type="evidence" value="ECO:0007669"/>
    <property type="project" value="UniProtKB-KW"/>
</dbReference>
<dbReference type="EMBL" id="MU005766">
    <property type="protein sequence ID" value="KAF2712360.1"/>
    <property type="molecule type" value="Genomic_DNA"/>
</dbReference>
<dbReference type="PANTHER" id="PTHR28234:SF1">
    <property type="entry name" value="NUCLEAR CONTROL OF ATPASE PROTEIN 2"/>
    <property type="match status" value="1"/>
</dbReference>
<keyword evidence="9" id="KW-1133">Transmembrane helix</keyword>
<keyword evidence="13" id="KW-0449">Lipoprotein</keyword>
<dbReference type="GO" id="GO:0005525">
    <property type="term" value="F:GTP binding"/>
    <property type="evidence" value="ECO:0007669"/>
    <property type="project" value="UniProtKB-KW"/>
</dbReference>
<keyword evidence="4" id="KW-0813">Transport</keyword>
<keyword evidence="11" id="KW-0342">GTP-binding</keyword>
<evidence type="ECO:0000256" key="15">
    <source>
        <dbReference type="ARBA" id="ARBA00025673"/>
    </source>
</evidence>
<comment type="similarity">
    <text evidence="3">Belongs to the small GTPase superfamily. Rab family.</text>
</comment>
<dbReference type="SMART" id="SM00176">
    <property type="entry name" value="RAN"/>
    <property type="match status" value="1"/>
</dbReference>
<keyword evidence="14" id="KW-0636">Prenylation</keyword>
<dbReference type="Pfam" id="PF00025">
    <property type="entry name" value="Arf"/>
    <property type="match status" value="1"/>
</dbReference>
<evidence type="ECO:0000256" key="10">
    <source>
        <dbReference type="ARBA" id="ARBA00023128"/>
    </source>
</evidence>
<dbReference type="GO" id="GO:0005886">
    <property type="term" value="C:plasma membrane"/>
    <property type="evidence" value="ECO:0007669"/>
    <property type="project" value="UniProtKB-SubCell"/>
</dbReference>
<organism evidence="16 17">
    <name type="scientific">Pleomassaria siparia CBS 279.74</name>
    <dbReference type="NCBI Taxonomy" id="1314801"/>
    <lineage>
        <taxon>Eukaryota</taxon>
        <taxon>Fungi</taxon>
        <taxon>Dikarya</taxon>
        <taxon>Ascomycota</taxon>
        <taxon>Pezizomycotina</taxon>
        <taxon>Dothideomycetes</taxon>
        <taxon>Pleosporomycetidae</taxon>
        <taxon>Pleosporales</taxon>
        <taxon>Pleomassariaceae</taxon>
        <taxon>Pleomassaria</taxon>
    </lineage>
</organism>
<evidence type="ECO:0000256" key="11">
    <source>
        <dbReference type="ARBA" id="ARBA00023134"/>
    </source>
</evidence>
<dbReference type="PROSITE" id="PS51421">
    <property type="entry name" value="RAS"/>
    <property type="match status" value="1"/>
</dbReference>
<evidence type="ECO:0000256" key="7">
    <source>
        <dbReference type="ARBA" id="ARBA00022741"/>
    </source>
</evidence>
<evidence type="ECO:0000256" key="2">
    <source>
        <dbReference type="ARBA" id="ARBA00004342"/>
    </source>
</evidence>
<evidence type="ECO:0000256" key="12">
    <source>
        <dbReference type="ARBA" id="ARBA00023136"/>
    </source>
</evidence>
<dbReference type="OrthoDB" id="413313at2759"/>
<name>A0A6G1KHV3_9PLEO</name>
<evidence type="ECO:0000256" key="6">
    <source>
        <dbReference type="ARBA" id="ARBA00022692"/>
    </source>
</evidence>
<evidence type="ECO:0000313" key="17">
    <source>
        <dbReference type="Proteomes" id="UP000799428"/>
    </source>
</evidence>
<dbReference type="GO" id="GO:0005741">
    <property type="term" value="C:mitochondrial outer membrane"/>
    <property type="evidence" value="ECO:0007669"/>
    <property type="project" value="TreeGrafter"/>
</dbReference>
<keyword evidence="12" id="KW-0472">Membrane</keyword>
<accession>A0A6G1KHV3</accession>
<dbReference type="Pfam" id="PF08637">
    <property type="entry name" value="NCA2"/>
    <property type="match status" value="1"/>
</dbReference>
<dbReference type="SMART" id="SM00175">
    <property type="entry name" value="RAB"/>
    <property type="match status" value="1"/>
</dbReference>
<dbReference type="InterPro" id="IPR006689">
    <property type="entry name" value="Small_GTPase_ARF/SAR"/>
</dbReference>
<keyword evidence="6" id="KW-0812">Transmembrane</keyword>
<dbReference type="PROSITE" id="PS51419">
    <property type="entry name" value="RAB"/>
    <property type="match status" value="1"/>
</dbReference>
<evidence type="ECO:0000256" key="3">
    <source>
        <dbReference type="ARBA" id="ARBA00006270"/>
    </source>
</evidence>